<protein>
    <submittedName>
        <fullName evidence="2">Uncharacterized protein</fullName>
    </submittedName>
</protein>
<accession>A0A2C9DSG1</accession>
<keyword evidence="3" id="KW-1185">Reference proteome</keyword>
<organism evidence="2">
    <name type="scientific">Western grey kangaroopox virus</name>
    <dbReference type="NCBI Taxonomy" id="1566307"/>
    <lineage>
        <taxon>Viruses</taxon>
        <taxon>Varidnaviria</taxon>
        <taxon>Bamfordvirae</taxon>
        <taxon>Nucleocytoviricota</taxon>
        <taxon>Pokkesviricetes</taxon>
        <taxon>Chitovirales</taxon>
        <taxon>Poxviridae</taxon>
        <taxon>Chordopoxvirinae</taxon>
        <taxon>Macropopoxvirus</taxon>
        <taxon>Macropopoxvirus mfuliginosuspox</taxon>
        <taxon>Western kangaroopox virus</taxon>
    </lineage>
</organism>
<feature type="region of interest" description="Disordered" evidence="1">
    <location>
        <begin position="154"/>
        <end position="193"/>
    </location>
</feature>
<evidence type="ECO:0000313" key="3">
    <source>
        <dbReference type="Proteomes" id="UP000318778"/>
    </source>
</evidence>
<evidence type="ECO:0000256" key="1">
    <source>
        <dbReference type="SAM" id="MobiDB-lite"/>
    </source>
</evidence>
<reference evidence="2" key="1">
    <citation type="journal article" date="2017" name="Virus Res.">
        <title>Complete genomic characterisation of two novel poxviruses (WKPV and EKPV) from western and eastern grey kangaroos.</title>
        <authorList>
            <person name="Bennett M."/>
            <person name="Tu S.L."/>
            <person name="Upton C."/>
            <person name="McArtor C."/>
            <person name="Gillett A."/>
            <person name="Laird T."/>
            <person name="O'Dea M."/>
        </authorList>
    </citation>
    <scope>NUCLEOTIDE SEQUENCE [LARGE SCALE GENOMIC DNA]</scope>
    <source>
        <strain evidence="2">Western Australia</strain>
    </source>
</reference>
<sequence>MDSRLVACVSLEASVSRFEDLHSAIGKISRVYSSLRSKFCLRRVRRAVAAISEKMKHSHDRTCHLLRAIDDYCSVQESSKLRSIYLEINSVASHISKLSEDIDAIEKLLDGRGDKEDSAYVGYVVSLLRTKIDDVYGDLCSVKSSVADHLSDNTLEEEDAASEAATASTARPVGTSDVIMSSVPGSPQGSDEE</sequence>
<feature type="compositionally biased region" description="Polar residues" evidence="1">
    <location>
        <begin position="183"/>
        <end position="193"/>
    </location>
</feature>
<dbReference type="EMBL" id="MF467280">
    <property type="protein sequence ID" value="ATI20944.1"/>
    <property type="molecule type" value="Genomic_DNA"/>
</dbReference>
<evidence type="ECO:0000313" key="2">
    <source>
        <dbReference type="EMBL" id="ATI20944.1"/>
    </source>
</evidence>
<proteinExistence type="predicted"/>
<name>A0A2C9DSG1_9POXV</name>
<dbReference type="Proteomes" id="UP000318778">
    <property type="component" value="Segment"/>
</dbReference>